<sequence length="569" mass="60892">MSSPMVELRGVHKSFGPLHVLRGVDLDVHKGQVVVILGPSGSGKSTLLRTINNLEKVDRGSVRVDGRLLAYRQVGDRLHELPEREVLRQRTEIGFVFQAFNLFPHLTVRQNLAEAPLSAQRRPRAEVEPLAETPLTAAILAGRWIRAAAVDDEGGRRWRANPDARGRSALAAAEPASLYSGAAGIVLFFLELAGATGHEAYLEDAREGARHLAAAWREQADLSLYHGLAGTVVALIEAGWALGDGRFEEEAVAAADRIVRAARPLDGGPGWTGDPAQGGDGGIVLGLLRAATALGVPAYEEIAVAAGERIAGLAVPGHRFGDCPDLPVDAVTPGFLAGTAGTAFLLARLYGVTGERRFLEAADRGAGFVREVSTVTDRCAVVPHHVPHERTLHYLGFCSGSAGVARMFYELYRVTGDAGHLDWVERLANGILQSGAPHRRTPGFWNVACQCCGTAGLLELFTGLWAVTGKDAYLTFAGGLAEHLIGSASDPDGRGLRWYQAYRRLRPGEVSADTGYMVGAAGIGAALLHLDAAMQPRHARRIILLPDNPFPAIPVPPDRLRDEDYPINQ</sequence>
<dbReference type="InterPro" id="IPR007822">
    <property type="entry name" value="LANC-like"/>
</dbReference>
<dbReference type="SUPFAM" id="SSF52540">
    <property type="entry name" value="P-loop containing nucleoside triphosphate hydrolases"/>
    <property type="match status" value="1"/>
</dbReference>
<keyword evidence="7" id="KW-1185">Reference proteome</keyword>
<dbReference type="GO" id="GO:0016887">
    <property type="term" value="F:ATP hydrolysis activity"/>
    <property type="evidence" value="ECO:0007669"/>
    <property type="project" value="InterPro"/>
</dbReference>
<organism evidence="6 7">
    <name type="scientific">Nonomuraea polychroma</name>
    <dbReference type="NCBI Taxonomy" id="46176"/>
    <lineage>
        <taxon>Bacteria</taxon>
        <taxon>Bacillati</taxon>
        <taxon>Actinomycetota</taxon>
        <taxon>Actinomycetes</taxon>
        <taxon>Streptosporangiales</taxon>
        <taxon>Streptosporangiaceae</taxon>
        <taxon>Nonomuraea</taxon>
    </lineage>
</organism>
<evidence type="ECO:0000256" key="4">
    <source>
        <dbReference type="ARBA" id="ARBA00022840"/>
    </source>
</evidence>
<evidence type="ECO:0000313" key="7">
    <source>
        <dbReference type="Proteomes" id="UP000284824"/>
    </source>
</evidence>
<dbReference type="Pfam" id="PF05147">
    <property type="entry name" value="LANC_like"/>
    <property type="match status" value="1"/>
</dbReference>
<evidence type="ECO:0000256" key="2">
    <source>
        <dbReference type="ARBA" id="ARBA00022448"/>
    </source>
</evidence>
<dbReference type="PROSITE" id="PS50893">
    <property type="entry name" value="ABC_TRANSPORTER_2"/>
    <property type="match status" value="1"/>
</dbReference>
<reference evidence="6 7" key="1">
    <citation type="submission" date="2019-01" db="EMBL/GenBank/DDBJ databases">
        <title>Sequencing the genomes of 1000 actinobacteria strains.</title>
        <authorList>
            <person name="Klenk H.-P."/>
        </authorList>
    </citation>
    <scope>NUCLEOTIDE SEQUENCE [LARGE SCALE GENOMIC DNA]</scope>
    <source>
        <strain evidence="6 7">DSM 43925</strain>
    </source>
</reference>
<keyword evidence="2" id="KW-0813">Transport</keyword>
<dbReference type="Pfam" id="PF00005">
    <property type="entry name" value="ABC_tran"/>
    <property type="match status" value="1"/>
</dbReference>
<dbReference type="GO" id="GO:0031179">
    <property type="term" value="P:peptide modification"/>
    <property type="evidence" value="ECO:0007669"/>
    <property type="project" value="InterPro"/>
</dbReference>
<gene>
    <name evidence="6" type="ORF">EDD27_2069</name>
</gene>
<dbReference type="Gene3D" id="1.50.10.20">
    <property type="match status" value="1"/>
</dbReference>
<evidence type="ECO:0000256" key="1">
    <source>
        <dbReference type="ARBA" id="ARBA00004202"/>
    </source>
</evidence>
<dbReference type="InterPro" id="IPR003439">
    <property type="entry name" value="ABC_transporter-like_ATP-bd"/>
</dbReference>
<keyword evidence="3" id="KW-0547">Nucleotide-binding</keyword>
<dbReference type="PRINTS" id="PR01950">
    <property type="entry name" value="LANCSUPER"/>
</dbReference>
<name>A0A438M1P1_9ACTN</name>
<feature type="domain" description="ABC transporter" evidence="5">
    <location>
        <begin position="6"/>
        <end position="263"/>
    </location>
</feature>
<protein>
    <submittedName>
        <fullName evidence="6">ABC transporter family protein</fullName>
    </submittedName>
</protein>
<dbReference type="Gene3D" id="3.40.50.300">
    <property type="entry name" value="P-loop containing nucleotide triphosphate hydrolases"/>
    <property type="match status" value="1"/>
</dbReference>
<comment type="caution">
    <text evidence="6">The sequence shown here is derived from an EMBL/GenBank/DDBJ whole genome shotgun (WGS) entry which is preliminary data.</text>
</comment>
<dbReference type="Proteomes" id="UP000284824">
    <property type="component" value="Unassembled WGS sequence"/>
</dbReference>
<dbReference type="OrthoDB" id="9148343at2"/>
<dbReference type="PANTHER" id="PTHR43166">
    <property type="entry name" value="AMINO ACID IMPORT ATP-BINDING PROTEIN"/>
    <property type="match status" value="1"/>
</dbReference>
<dbReference type="SMART" id="SM01260">
    <property type="entry name" value="LANC_like"/>
    <property type="match status" value="1"/>
</dbReference>
<comment type="subcellular location">
    <subcellularLocation>
        <location evidence="1">Cell membrane</location>
        <topology evidence="1">Peripheral membrane protein</topology>
    </subcellularLocation>
</comment>
<evidence type="ECO:0000256" key="3">
    <source>
        <dbReference type="ARBA" id="ARBA00022741"/>
    </source>
</evidence>
<dbReference type="InterPro" id="IPR003593">
    <property type="entry name" value="AAA+_ATPase"/>
</dbReference>
<evidence type="ECO:0000259" key="5">
    <source>
        <dbReference type="PROSITE" id="PS50893"/>
    </source>
</evidence>
<dbReference type="SUPFAM" id="SSF158745">
    <property type="entry name" value="LanC-like"/>
    <property type="match status" value="1"/>
</dbReference>
<dbReference type="EMBL" id="SAUN01000001">
    <property type="protein sequence ID" value="RVX39705.1"/>
    <property type="molecule type" value="Genomic_DNA"/>
</dbReference>
<dbReference type="SMART" id="SM00382">
    <property type="entry name" value="AAA"/>
    <property type="match status" value="1"/>
</dbReference>
<accession>A0A438M1P1</accession>
<dbReference type="AlphaFoldDB" id="A0A438M1P1"/>
<dbReference type="InterPro" id="IPR050086">
    <property type="entry name" value="MetN_ABC_transporter-like"/>
</dbReference>
<dbReference type="InterPro" id="IPR027417">
    <property type="entry name" value="P-loop_NTPase"/>
</dbReference>
<dbReference type="RefSeq" id="WP_127932178.1">
    <property type="nucleotide sequence ID" value="NZ_SAUN01000001.1"/>
</dbReference>
<evidence type="ECO:0000313" key="6">
    <source>
        <dbReference type="EMBL" id="RVX39705.1"/>
    </source>
</evidence>
<dbReference type="CDD" id="cd04434">
    <property type="entry name" value="LanC_like"/>
    <property type="match status" value="1"/>
</dbReference>
<dbReference type="GO" id="GO:0005886">
    <property type="term" value="C:plasma membrane"/>
    <property type="evidence" value="ECO:0007669"/>
    <property type="project" value="UniProtKB-SubCell"/>
</dbReference>
<proteinExistence type="predicted"/>
<dbReference type="PANTHER" id="PTHR43166:SF35">
    <property type="entry name" value="L-CYSTINE IMPORT ATP-BINDING PROTEIN TCYN"/>
    <property type="match status" value="1"/>
</dbReference>
<keyword evidence="4" id="KW-0067">ATP-binding</keyword>
<dbReference type="GO" id="GO:0005524">
    <property type="term" value="F:ATP binding"/>
    <property type="evidence" value="ECO:0007669"/>
    <property type="project" value="UniProtKB-KW"/>
</dbReference>